<dbReference type="Proteomes" id="UP000585474">
    <property type="component" value="Unassembled WGS sequence"/>
</dbReference>
<accession>A0A7J0DJ98</accession>
<protein>
    <submittedName>
        <fullName evidence="1">Uncharacterized protein</fullName>
    </submittedName>
</protein>
<gene>
    <name evidence="1" type="ORF">Acr_00g0044180</name>
</gene>
<proteinExistence type="predicted"/>
<sequence length="84" mass="8715">MATIDSGYVLDKEIDAKTQFSRATKSTISEVLQPAKPKVGELLKVVDASEGAEVGGEIGGESDSSDGARDEYKVGGGGYLSVTF</sequence>
<comment type="caution">
    <text evidence="1">The sequence shown here is derived from an EMBL/GenBank/DDBJ whole genome shotgun (WGS) entry which is preliminary data.</text>
</comment>
<keyword evidence="2" id="KW-1185">Reference proteome</keyword>
<dbReference type="EMBL" id="BJWL01000241">
    <property type="protein sequence ID" value="GFS36118.1"/>
    <property type="molecule type" value="Genomic_DNA"/>
</dbReference>
<reference evidence="2" key="1">
    <citation type="submission" date="2019-07" db="EMBL/GenBank/DDBJ databases">
        <title>De Novo Assembly of kiwifruit Actinidia rufa.</title>
        <authorList>
            <person name="Sugita-Konishi S."/>
            <person name="Sato K."/>
            <person name="Mori E."/>
            <person name="Abe Y."/>
            <person name="Kisaki G."/>
            <person name="Hamano K."/>
            <person name="Suezawa K."/>
            <person name="Otani M."/>
            <person name="Fukuda T."/>
            <person name="Manabe T."/>
            <person name="Gomi K."/>
            <person name="Tabuchi M."/>
            <person name="Akimitsu K."/>
            <person name="Kataoka I."/>
        </authorList>
    </citation>
    <scope>NUCLEOTIDE SEQUENCE [LARGE SCALE GENOMIC DNA]</scope>
    <source>
        <strain evidence="2">cv. Fuchu</strain>
    </source>
</reference>
<evidence type="ECO:0000313" key="2">
    <source>
        <dbReference type="Proteomes" id="UP000585474"/>
    </source>
</evidence>
<organism evidence="1 2">
    <name type="scientific">Actinidia rufa</name>
    <dbReference type="NCBI Taxonomy" id="165716"/>
    <lineage>
        <taxon>Eukaryota</taxon>
        <taxon>Viridiplantae</taxon>
        <taxon>Streptophyta</taxon>
        <taxon>Embryophyta</taxon>
        <taxon>Tracheophyta</taxon>
        <taxon>Spermatophyta</taxon>
        <taxon>Magnoliopsida</taxon>
        <taxon>eudicotyledons</taxon>
        <taxon>Gunneridae</taxon>
        <taxon>Pentapetalae</taxon>
        <taxon>asterids</taxon>
        <taxon>Ericales</taxon>
        <taxon>Actinidiaceae</taxon>
        <taxon>Actinidia</taxon>
    </lineage>
</organism>
<evidence type="ECO:0000313" key="1">
    <source>
        <dbReference type="EMBL" id="GFS36118.1"/>
    </source>
</evidence>
<name>A0A7J0DJ98_9ERIC</name>
<dbReference type="AlphaFoldDB" id="A0A7J0DJ98"/>